<sequence>MPLIYNLCRLAFSTCPDCLFVCRTVSLYYLFQIRNLRATPYKTSIHLTWSVIYRRVSIDPPSGDQPNVVRRGATKSSDAWLDRFGHSETKATGPSVSEGGKQMSLVDWPQLSDAPFTTAARHTSEARANWSSVTGRSASLQTQRHLRHQMAWPRREVIETRHSSLQGAQERRQRQGSLDTVTTSSERQIVVLGLAEEKTVEPEGGLRKRRQAEEDETTDITALVRLRTRLKAR</sequence>
<evidence type="ECO:0000256" key="1">
    <source>
        <dbReference type="SAM" id="MobiDB-lite"/>
    </source>
</evidence>
<name>A0A448X3V2_9PLAT</name>
<dbReference type="AlphaFoldDB" id="A0A448X3V2"/>
<evidence type="ECO:0000313" key="2">
    <source>
        <dbReference type="EMBL" id="VEL27182.1"/>
    </source>
</evidence>
<keyword evidence="3" id="KW-1185">Reference proteome</keyword>
<proteinExistence type="predicted"/>
<dbReference type="Proteomes" id="UP000784294">
    <property type="component" value="Unassembled WGS sequence"/>
</dbReference>
<accession>A0A448X3V2</accession>
<protein>
    <submittedName>
        <fullName evidence="2">Uncharacterized protein</fullName>
    </submittedName>
</protein>
<feature type="region of interest" description="Disordered" evidence="1">
    <location>
        <begin position="161"/>
        <end position="183"/>
    </location>
</feature>
<evidence type="ECO:0000313" key="3">
    <source>
        <dbReference type="Proteomes" id="UP000784294"/>
    </source>
</evidence>
<comment type="caution">
    <text evidence="2">The sequence shown here is derived from an EMBL/GenBank/DDBJ whole genome shotgun (WGS) entry which is preliminary data.</text>
</comment>
<organism evidence="2 3">
    <name type="scientific">Protopolystoma xenopodis</name>
    <dbReference type="NCBI Taxonomy" id="117903"/>
    <lineage>
        <taxon>Eukaryota</taxon>
        <taxon>Metazoa</taxon>
        <taxon>Spiralia</taxon>
        <taxon>Lophotrochozoa</taxon>
        <taxon>Platyhelminthes</taxon>
        <taxon>Monogenea</taxon>
        <taxon>Polyopisthocotylea</taxon>
        <taxon>Polystomatidea</taxon>
        <taxon>Polystomatidae</taxon>
        <taxon>Protopolystoma</taxon>
    </lineage>
</organism>
<feature type="region of interest" description="Disordered" evidence="1">
    <location>
        <begin position="198"/>
        <end position="218"/>
    </location>
</feature>
<dbReference type="EMBL" id="CAAALY010085452">
    <property type="protein sequence ID" value="VEL27182.1"/>
    <property type="molecule type" value="Genomic_DNA"/>
</dbReference>
<gene>
    <name evidence="2" type="ORF">PXEA_LOCUS20622</name>
</gene>
<reference evidence="2" key="1">
    <citation type="submission" date="2018-11" db="EMBL/GenBank/DDBJ databases">
        <authorList>
            <consortium name="Pathogen Informatics"/>
        </authorList>
    </citation>
    <scope>NUCLEOTIDE SEQUENCE</scope>
</reference>